<feature type="transmembrane region" description="Helical" evidence="1">
    <location>
        <begin position="56"/>
        <end position="76"/>
    </location>
</feature>
<keyword evidence="1" id="KW-0812">Transmembrane</keyword>
<proteinExistence type="predicted"/>
<dbReference type="AlphaFoldDB" id="A0A2Z2J060"/>
<geneLocation type="plasmid" evidence="3">
    <name>pcs-na-2</name>
</geneLocation>
<feature type="transmembrane region" description="Helical" evidence="1">
    <location>
        <begin position="20"/>
        <end position="44"/>
    </location>
</feature>
<dbReference type="Proteomes" id="UP000250197">
    <property type="component" value="Plasmid pCs-Na-2"/>
</dbReference>
<reference evidence="2 3" key="1">
    <citation type="submission" date="2017-05" db="EMBL/GenBank/DDBJ databases">
        <title>Complete genome sequence of Corynebacterium striatum KC-Na-1 isolated from Neophocaena asiaeorientalis in Korea.</title>
        <authorList>
            <person name="Kim J.H."/>
            <person name="Lee K."/>
        </authorList>
    </citation>
    <scope>NUCLEOTIDE SEQUENCE [LARGE SCALE GENOMIC DNA]</scope>
    <source>
        <strain evidence="2 3">KC-Na-01</strain>
        <plasmid evidence="3">pcs-na-2</plasmid>
    </source>
</reference>
<evidence type="ECO:0008006" key="4">
    <source>
        <dbReference type="Google" id="ProtNLM"/>
    </source>
</evidence>
<protein>
    <recommendedName>
        <fullName evidence="4">Cardiolipin synthase N-terminal domain-containing protein</fullName>
    </recommendedName>
</protein>
<evidence type="ECO:0000256" key="1">
    <source>
        <dbReference type="SAM" id="Phobius"/>
    </source>
</evidence>
<organism evidence="2 3">
    <name type="scientific">Corynebacterium striatum</name>
    <dbReference type="NCBI Taxonomy" id="43770"/>
    <lineage>
        <taxon>Bacteria</taxon>
        <taxon>Bacillati</taxon>
        <taxon>Actinomycetota</taxon>
        <taxon>Actinomycetes</taxon>
        <taxon>Mycobacteriales</taxon>
        <taxon>Corynebacteriaceae</taxon>
        <taxon>Corynebacterium</taxon>
    </lineage>
</organism>
<accession>A0A2Z2J060</accession>
<sequence length="87" mass="9835">MDFSRFDSSSLNLLQSSQPVWFWGVTGSVIAVLTLFWIAAMVSIFRSSFAIGEKVLFILGTLAFPLLGPLTWFLFINRKDQSTVRRS</sequence>
<name>A0A2Z2J060_CORST</name>
<evidence type="ECO:0000313" key="2">
    <source>
        <dbReference type="EMBL" id="ART22546.1"/>
    </source>
</evidence>
<dbReference type="EMBL" id="CP021254">
    <property type="protein sequence ID" value="ART22546.1"/>
    <property type="molecule type" value="Genomic_DNA"/>
</dbReference>
<gene>
    <name evidence="2" type="ORF">CBE89_13280</name>
</gene>
<keyword evidence="2" id="KW-0614">Plasmid</keyword>
<keyword evidence="1" id="KW-0472">Membrane</keyword>
<dbReference type="KEGG" id="cstr:CBE89_13280"/>
<keyword evidence="1" id="KW-1133">Transmembrane helix</keyword>
<evidence type="ECO:0000313" key="3">
    <source>
        <dbReference type="Proteomes" id="UP000250197"/>
    </source>
</evidence>